<reference evidence="8 9" key="1">
    <citation type="submission" date="2019-11" db="EMBL/GenBank/DDBJ databases">
        <title>FDA dAtabase for Regulatory Grade micrObial Sequences (FDA-ARGOS): Supporting development and validation of Infectious Disease Dx tests.</title>
        <authorList>
            <person name="Kerrigan L."/>
            <person name="Long C."/>
            <person name="Tallon L."/>
            <person name="Sadzewicz L."/>
            <person name="Vavikolanu K."/>
            <person name="Mehta A."/>
            <person name="Aluvathingal J."/>
            <person name="Nadendla S."/>
            <person name="Yan Y."/>
            <person name="Sichtig H."/>
        </authorList>
    </citation>
    <scope>NUCLEOTIDE SEQUENCE [LARGE SCALE GENOMIC DNA]</scope>
    <source>
        <strain evidence="8 9">FDAARGOS_674</strain>
    </source>
</reference>
<dbReference type="Proteomes" id="UP000426857">
    <property type="component" value="Chromosome"/>
</dbReference>
<keyword evidence="5" id="KW-0812">Transmembrane</keyword>
<dbReference type="RefSeq" id="WP_046651447.1">
    <property type="nucleotide sequence ID" value="NZ_CP046322.1"/>
</dbReference>
<dbReference type="OrthoDB" id="9782305at2"/>
<dbReference type="KEGG" id="cxe:FOB82_06685"/>
<evidence type="ECO:0000313" key="8">
    <source>
        <dbReference type="EMBL" id="QGS34679.1"/>
    </source>
</evidence>
<dbReference type="EMBL" id="CP046322">
    <property type="protein sequence ID" value="QGS34679.1"/>
    <property type="molecule type" value="Genomic_DNA"/>
</dbReference>
<evidence type="ECO:0000256" key="2">
    <source>
        <dbReference type="ARBA" id="ARBA00007935"/>
    </source>
</evidence>
<dbReference type="PANTHER" id="PTHR30472">
    <property type="entry name" value="FERRIC ENTEROBACTIN TRANSPORT SYSTEM PERMEASE PROTEIN"/>
    <property type="match status" value="1"/>
</dbReference>
<evidence type="ECO:0000256" key="5">
    <source>
        <dbReference type="ARBA" id="ARBA00022692"/>
    </source>
</evidence>
<evidence type="ECO:0000256" key="4">
    <source>
        <dbReference type="ARBA" id="ARBA00022475"/>
    </source>
</evidence>
<dbReference type="GO" id="GO:0005886">
    <property type="term" value="C:plasma membrane"/>
    <property type="evidence" value="ECO:0007669"/>
    <property type="project" value="UniProtKB-SubCell"/>
</dbReference>
<comment type="subcellular location">
    <subcellularLocation>
        <location evidence="1">Cell membrane</location>
        <topology evidence="1">Multi-pass membrane protein</topology>
    </subcellularLocation>
</comment>
<dbReference type="Pfam" id="PF01032">
    <property type="entry name" value="FecCD"/>
    <property type="match status" value="1"/>
</dbReference>
<dbReference type="PANTHER" id="PTHR30472:SF25">
    <property type="entry name" value="ABC TRANSPORTER PERMEASE PROTEIN MJ0876-RELATED"/>
    <property type="match status" value="1"/>
</dbReference>
<evidence type="ECO:0000256" key="6">
    <source>
        <dbReference type="ARBA" id="ARBA00022989"/>
    </source>
</evidence>
<keyword evidence="4" id="KW-1003">Cell membrane</keyword>
<evidence type="ECO:0000256" key="7">
    <source>
        <dbReference type="ARBA" id="ARBA00023136"/>
    </source>
</evidence>
<comment type="similarity">
    <text evidence="2">Belongs to the binding-protein-dependent transport system permease family. FecCD subfamily.</text>
</comment>
<keyword evidence="3" id="KW-0813">Transport</keyword>
<dbReference type="AlphaFoldDB" id="A0A0M2XAM3"/>
<keyword evidence="6" id="KW-1133">Transmembrane helix</keyword>
<dbReference type="InterPro" id="IPR037294">
    <property type="entry name" value="ABC_BtuC-like"/>
</dbReference>
<sequence>MTTVTEVRRRRVAKRPPALPTIALSLLLLIGAALLSTFTGAVRLPAVDVARELIGVGELSARDHAILWDIRLPRVAMGIVVGATLAVAGAAYQAVFRNPLADPYLLGVSSGAGLGVTLAVVAGASIGFGGGGAGVVVAAFAGGVAAVSATYMVSRGVGHGGSATVVVLAGVAVAAFANAAQTFIQQRNIETIQRVYSWMLGNLGVTRWGSVALVAVPAVICCVAVLGAARVLDVMTVGDLEARTLGVDPAFARLALVAVATLGTAAVVSVSGLIGFVGIIVPHALRLVVGPGHRLLLPLTLIWGAIFLLLADTLARTIMAPAELPVGVVTAAVGAPFFLFILRRFSRAARAGQ</sequence>
<dbReference type="CDD" id="cd06550">
    <property type="entry name" value="TM_ABC_iron-siderophores_like"/>
    <property type="match status" value="1"/>
</dbReference>
<dbReference type="FunFam" id="1.10.3470.10:FF:000001">
    <property type="entry name" value="Vitamin B12 ABC transporter permease BtuC"/>
    <property type="match status" value="1"/>
</dbReference>
<proteinExistence type="inferred from homology"/>
<evidence type="ECO:0000256" key="1">
    <source>
        <dbReference type="ARBA" id="ARBA00004651"/>
    </source>
</evidence>
<dbReference type="GO" id="GO:0022857">
    <property type="term" value="F:transmembrane transporter activity"/>
    <property type="evidence" value="ECO:0007669"/>
    <property type="project" value="InterPro"/>
</dbReference>
<name>A0A0M2XAM3_9CORY</name>
<keyword evidence="7" id="KW-0472">Membrane</keyword>
<dbReference type="Gene3D" id="1.10.3470.10">
    <property type="entry name" value="ABC transporter involved in vitamin B12 uptake, BtuC"/>
    <property type="match status" value="1"/>
</dbReference>
<dbReference type="GeneID" id="95321397"/>
<accession>A0A0M2XAM3</accession>
<dbReference type="InterPro" id="IPR000522">
    <property type="entry name" value="ABC_transptr_permease_BtuC"/>
</dbReference>
<gene>
    <name evidence="8" type="ORF">FOB82_06685</name>
</gene>
<protein>
    <submittedName>
        <fullName evidence="8">Iron chelate uptake ABC transporter family permease subunit</fullName>
    </submittedName>
</protein>
<organism evidence="8 9">
    <name type="scientific">Corynebacterium xerosis</name>
    <dbReference type="NCBI Taxonomy" id="1725"/>
    <lineage>
        <taxon>Bacteria</taxon>
        <taxon>Bacillati</taxon>
        <taxon>Actinomycetota</taxon>
        <taxon>Actinomycetes</taxon>
        <taxon>Mycobacteriales</taxon>
        <taxon>Corynebacteriaceae</taxon>
        <taxon>Corynebacterium</taxon>
    </lineage>
</organism>
<dbReference type="SUPFAM" id="SSF81345">
    <property type="entry name" value="ABC transporter involved in vitamin B12 uptake, BtuC"/>
    <property type="match status" value="1"/>
</dbReference>
<evidence type="ECO:0000313" key="9">
    <source>
        <dbReference type="Proteomes" id="UP000426857"/>
    </source>
</evidence>
<evidence type="ECO:0000256" key="3">
    <source>
        <dbReference type="ARBA" id="ARBA00022448"/>
    </source>
</evidence>